<proteinExistence type="predicted"/>
<gene>
    <name evidence="1" type="ORF">FKW44_018123</name>
</gene>
<dbReference type="EMBL" id="CP045901">
    <property type="protein sequence ID" value="QQP37740.1"/>
    <property type="molecule type" value="Genomic_DNA"/>
</dbReference>
<accession>A0A7T8GUC3</accession>
<evidence type="ECO:0000313" key="1">
    <source>
        <dbReference type="EMBL" id="QQP37740.1"/>
    </source>
</evidence>
<feature type="non-terminal residue" evidence="1">
    <location>
        <position position="53"/>
    </location>
</feature>
<reference evidence="2" key="1">
    <citation type="submission" date="2021-01" db="EMBL/GenBank/DDBJ databases">
        <title>Caligus Genome Assembly.</title>
        <authorList>
            <person name="Gallardo-Escarate C."/>
        </authorList>
    </citation>
    <scope>NUCLEOTIDE SEQUENCE [LARGE SCALE GENOMIC DNA]</scope>
</reference>
<protein>
    <submittedName>
        <fullName evidence="1">Uncharacterized protein</fullName>
    </submittedName>
</protein>
<organism evidence="1 2">
    <name type="scientific">Caligus rogercresseyi</name>
    <name type="common">Sea louse</name>
    <dbReference type="NCBI Taxonomy" id="217165"/>
    <lineage>
        <taxon>Eukaryota</taxon>
        <taxon>Metazoa</taxon>
        <taxon>Ecdysozoa</taxon>
        <taxon>Arthropoda</taxon>
        <taxon>Crustacea</taxon>
        <taxon>Multicrustacea</taxon>
        <taxon>Hexanauplia</taxon>
        <taxon>Copepoda</taxon>
        <taxon>Siphonostomatoida</taxon>
        <taxon>Caligidae</taxon>
        <taxon>Caligus</taxon>
    </lineage>
</organism>
<sequence length="53" mass="5950">SHYFDGHFIEARKAYFLKKVLDVAPFLASKYAPGDAIFGDLYSPGCGFWSHAH</sequence>
<keyword evidence="2" id="KW-1185">Reference proteome</keyword>
<dbReference type="Proteomes" id="UP000595437">
    <property type="component" value="Chromosome 12"/>
</dbReference>
<evidence type="ECO:0000313" key="2">
    <source>
        <dbReference type="Proteomes" id="UP000595437"/>
    </source>
</evidence>
<feature type="non-terminal residue" evidence="1">
    <location>
        <position position="1"/>
    </location>
</feature>
<name>A0A7T8GUC3_CALRO</name>
<dbReference type="AlphaFoldDB" id="A0A7T8GUC3"/>